<feature type="domain" description="DUF3752" evidence="2">
    <location>
        <begin position="352"/>
        <end position="467"/>
    </location>
</feature>
<dbReference type="InterPro" id="IPR022226">
    <property type="entry name" value="DUF3752"/>
</dbReference>
<feature type="region of interest" description="Disordered" evidence="1">
    <location>
        <begin position="347"/>
        <end position="455"/>
    </location>
</feature>
<dbReference type="PANTHER" id="PTHR46370">
    <property type="entry name" value="GPALPP MOTIFS-CONTAINING PROTEIN 1"/>
    <property type="match status" value="1"/>
</dbReference>
<organism evidence="3 4">
    <name type="scientific">Ditylenchus dipsaci</name>
    <dbReference type="NCBI Taxonomy" id="166011"/>
    <lineage>
        <taxon>Eukaryota</taxon>
        <taxon>Metazoa</taxon>
        <taxon>Ecdysozoa</taxon>
        <taxon>Nematoda</taxon>
        <taxon>Chromadorea</taxon>
        <taxon>Rhabditida</taxon>
        <taxon>Tylenchina</taxon>
        <taxon>Tylenchomorpha</taxon>
        <taxon>Sphaerularioidea</taxon>
        <taxon>Anguinidae</taxon>
        <taxon>Anguininae</taxon>
        <taxon>Ditylenchus</taxon>
    </lineage>
</organism>
<sequence>MCSQQNGGHPAVPSWDEFNVEQDELDYEEESGTREAQQAQECGPNLPPGFGNEDSQEGPSSSNIVDDFTIPNDHDEEPDDPDPNSERNHRIQANLSQQSLCLPARLNAILGPKYPATFCRTIRKRQQSCPASINSTSDHKPYEKASSSKLKSLVQVCHQNFSLLTMMWKNNNIGPSLPSEFLPIVSTSQESLAAGAQHKSPSVIGPFIPPEFLCDSTRSSDDGYIDEPSTSKAHSSKKRPDLFSNGKTQNRASHTLDLPLDEEEEVCAPAPPPFRPVEPSNGNGVEKNDEDDFVGPMPPTLDRTAEEERYLNRRLEFEMQKAQGSGDLKREEWMTELPQKLKQSYGLSAKSSFAKSSAGSSSSSGQNAWTSTPGTSKKTVKEADSTKRSATDKLQEERVKQLNENRQESLMDVHRKKRKAEENAVSSSETVGGRRPFNRDTDMQNRALASLTGEDAKARLESLGSRFGSSSSKKFL</sequence>
<feature type="region of interest" description="Disordered" evidence="1">
    <location>
        <begin position="218"/>
        <end position="252"/>
    </location>
</feature>
<evidence type="ECO:0000313" key="4">
    <source>
        <dbReference type="WBParaSite" id="jg17230"/>
    </source>
</evidence>
<name>A0A915D8I2_9BILA</name>
<feature type="region of interest" description="Disordered" evidence="1">
    <location>
        <begin position="271"/>
        <end position="307"/>
    </location>
</feature>
<dbReference type="Pfam" id="PF12572">
    <property type="entry name" value="DUF3752"/>
    <property type="match status" value="1"/>
</dbReference>
<evidence type="ECO:0000259" key="2">
    <source>
        <dbReference type="Pfam" id="PF12572"/>
    </source>
</evidence>
<feature type="compositionally biased region" description="Low complexity" evidence="1">
    <location>
        <begin position="348"/>
        <end position="365"/>
    </location>
</feature>
<feature type="compositionally biased region" description="Polar residues" evidence="1">
    <location>
        <begin position="366"/>
        <end position="377"/>
    </location>
</feature>
<dbReference type="InterPro" id="IPR046331">
    <property type="entry name" value="GPAM1-like"/>
</dbReference>
<dbReference type="Proteomes" id="UP000887574">
    <property type="component" value="Unplaced"/>
</dbReference>
<dbReference type="WBParaSite" id="jg17230">
    <property type="protein sequence ID" value="jg17230"/>
    <property type="gene ID" value="jg17230"/>
</dbReference>
<evidence type="ECO:0000256" key="1">
    <source>
        <dbReference type="SAM" id="MobiDB-lite"/>
    </source>
</evidence>
<feature type="region of interest" description="Disordered" evidence="1">
    <location>
        <begin position="1"/>
        <end position="88"/>
    </location>
</feature>
<feature type="compositionally biased region" description="Acidic residues" evidence="1">
    <location>
        <begin position="74"/>
        <end position="83"/>
    </location>
</feature>
<keyword evidence="3" id="KW-1185">Reference proteome</keyword>
<feature type="compositionally biased region" description="Basic and acidic residues" evidence="1">
    <location>
        <begin position="379"/>
        <end position="413"/>
    </location>
</feature>
<proteinExistence type="predicted"/>
<feature type="compositionally biased region" description="Acidic residues" evidence="1">
    <location>
        <begin position="18"/>
        <end position="30"/>
    </location>
</feature>
<accession>A0A915D8I2</accession>
<evidence type="ECO:0000313" key="3">
    <source>
        <dbReference type="Proteomes" id="UP000887574"/>
    </source>
</evidence>
<reference evidence="4" key="1">
    <citation type="submission" date="2022-11" db="UniProtKB">
        <authorList>
            <consortium name="WormBaseParasite"/>
        </authorList>
    </citation>
    <scope>IDENTIFICATION</scope>
</reference>
<dbReference type="PANTHER" id="PTHR46370:SF1">
    <property type="entry name" value="GPALPP MOTIFS-CONTAINING PROTEIN 1"/>
    <property type="match status" value="1"/>
</dbReference>
<dbReference type="AlphaFoldDB" id="A0A915D8I2"/>
<protein>
    <submittedName>
        <fullName evidence="4">DUF3752 domain-containing protein</fullName>
    </submittedName>
</protein>